<name>A0A4Z2IJ62_9TELE</name>
<protein>
    <submittedName>
        <fullName evidence="1">Uncharacterized protein</fullName>
    </submittedName>
</protein>
<proteinExistence type="predicted"/>
<evidence type="ECO:0000313" key="1">
    <source>
        <dbReference type="EMBL" id="TNN78060.1"/>
    </source>
</evidence>
<accession>A0A4Z2IJ62</accession>
<dbReference type="EMBL" id="SRLO01000077">
    <property type="protein sequence ID" value="TNN78060.1"/>
    <property type="molecule type" value="Genomic_DNA"/>
</dbReference>
<evidence type="ECO:0000313" key="2">
    <source>
        <dbReference type="Proteomes" id="UP000314294"/>
    </source>
</evidence>
<comment type="caution">
    <text evidence="1">The sequence shown here is derived from an EMBL/GenBank/DDBJ whole genome shotgun (WGS) entry which is preliminary data.</text>
</comment>
<keyword evidence="2" id="KW-1185">Reference proteome</keyword>
<dbReference type="Proteomes" id="UP000314294">
    <property type="component" value="Unassembled WGS sequence"/>
</dbReference>
<reference evidence="1 2" key="1">
    <citation type="submission" date="2019-03" db="EMBL/GenBank/DDBJ databases">
        <title>First draft genome of Liparis tanakae, snailfish: a comprehensive survey of snailfish specific genes.</title>
        <authorList>
            <person name="Kim W."/>
            <person name="Song I."/>
            <person name="Jeong J.-H."/>
            <person name="Kim D."/>
            <person name="Kim S."/>
            <person name="Ryu S."/>
            <person name="Song J.Y."/>
            <person name="Lee S.K."/>
        </authorList>
    </citation>
    <scope>NUCLEOTIDE SEQUENCE [LARGE SCALE GENOMIC DNA]</scope>
    <source>
        <tissue evidence="1">Muscle</tissue>
    </source>
</reference>
<dbReference type="AlphaFoldDB" id="A0A4Z2IJ62"/>
<sequence>MFALQQDNTVDTKAQTNSWWKAMILSTRSSLSAALPCRQQRAAGNCSTGPGLCLVLTGTMGDAVHQGMDSLITSSIALQRE</sequence>
<organism evidence="1 2">
    <name type="scientific">Liparis tanakae</name>
    <name type="common">Tanaka's snailfish</name>
    <dbReference type="NCBI Taxonomy" id="230148"/>
    <lineage>
        <taxon>Eukaryota</taxon>
        <taxon>Metazoa</taxon>
        <taxon>Chordata</taxon>
        <taxon>Craniata</taxon>
        <taxon>Vertebrata</taxon>
        <taxon>Euteleostomi</taxon>
        <taxon>Actinopterygii</taxon>
        <taxon>Neopterygii</taxon>
        <taxon>Teleostei</taxon>
        <taxon>Neoteleostei</taxon>
        <taxon>Acanthomorphata</taxon>
        <taxon>Eupercaria</taxon>
        <taxon>Perciformes</taxon>
        <taxon>Cottioidei</taxon>
        <taxon>Cottales</taxon>
        <taxon>Liparidae</taxon>
        <taxon>Liparis</taxon>
    </lineage>
</organism>
<gene>
    <name evidence="1" type="ORF">EYF80_011814</name>
</gene>